<keyword evidence="2" id="KW-1185">Reference proteome</keyword>
<accession>B0CF09</accession>
<dbReference type="STRING" id="329726.AM1_4429"/>
<dbReference type="Proteomes" id="UP000000268">
    <property type="component" value="Chromosome"/>
</dbReference>
<gene>
    <name evidence="1" type="ordered locus">AM1_4429</name>
</gene>
<protein>
    <submittedName>
        <fullName evidence="1">Uncharacterized protein</fullName>
    </submittedName>
</protein>
<sequence length="103" mass="11963">MTSGETTTQSSDYLDEIQRIVYAQAQRSEGESAELLQLLRLLEAMHQRIREDLFIKTLPTNRQALHLLLREIEAEGGWPYIPRMRLKSLMANLYAEEATKELE</sequence>
<organism evidence="1 2">
    <name type="scientific">Acaryochloris marina (strain MBIC 11017)</name>
    <dbReference type="NCBI Taxonomy" id="329726"/>
    <lineage>
        <taxon>Bacteria</taxon>
        <taxon>Bacillati</taxon>
        <taxon>Cyanobacteriota</taxon>
        <taxon>Cyanophyceae</taxon>
        <taxon>Acaryochloridales</taxon>
        <taxon>Acaryochloridaceae</taxon>
        <taxon>Acaryochloris</taxon>
    </lineage>
</organism>
<evidence type="ECO:0000313" key="1">
    <source>
        <dbReference type="EMBL" id="ABW29406.1"/>
    </source>
</evidence>
<dbReference type="HOGENOM" id="CLU_151356_1_0_3"/>
<dbReference type="EMBL" id="CP000828">
    <property type="protein sequence ID" value="ABW29406.1"/>
    <property type="molecule type" value="Genomic_DNA"/>
</dbReference>
<dbReference type="KEGG" id="amr:AM1_4429"/>
<name>B0CF09_ACAM1</name>
<dbReference type="OrthoDB" id="516113at2"/>
<reference evidence="1 2" key="1">
    <citation type="journal article" date="2008" name="Proc. Natl. Acad. Sci. U.S.A.">
        <title>Niche adaptation and genome expansion in the chlorophyll d-producing cyanobacterium Acaryochloris marina.</title>
        <authorList>
            <person name="Swingley W.D."/>
            <person name="Chen M."/>
            <person name="Cheung P.C."/>
            <person name="Conrad A.L."/>
            <person name="Dejesa L.C."/>
            <person name="Hao J."/>
            <person name="Honchak B.M."/>
            <person name="Karbach L.E."/>
            <person name="Kurdoglu A."/>
            <person name="Lahiri S."/>
            <person name="Mastrian S.D."/>
            <person name="Miyashita H."/>
            <person name="Page L."/>
            <person name="Ramakrishna P."/>
            <person name="Satoh S."/>
            <person name="Sattley W.M."/>
            <person name="Shimada Y."/>
            <person name="Taylor H.L."/>
            <person name="Tomo T."/>
            <person name="Tsuchiya T."/>
            <person name="Wang Z.T."/>
            <person name="Raymond J."/>
            <person name="Mimuro M."/>
            <person name="Blankenship R.E."/>
            <person name="Touchman J.W."/>
        </authorList>
    </citation>
    <scope>NUCLEOTIDE SEQUENCE [LARGE SCALE GENOMIC DNA]</scope>
    <source>
        <strain evidence="2">MBIC 11017</strain>
    </source>
</reference>
<proteinExistence type="predicted"/>
<dbReference type="RefSeq" id="WP_012164728.1">
    <property type="nucleotide sequence ID" value="NC_009925.1"/>
</dbReference>
<dbReference type="AlphaFoldDB" id="B0CF09"/>
<dbReference type="eggNOG" id="ENOG50330B3">
    <property type="taxonomic scope" value="Bacteria"/>
</dbReference>
<evidence type="ECO:0000313" key="2">
    <source>
        <dbReference type="Proteomes" id="UP000000268"/>
    </source>
</evidence>